<feature type="region of interest" description="Disordered" evidence="5">
    <location>
        <begin position="1"/>
        <end position="21"/>
    </location>
</feature>
<reference evidence="6" key="1">
    <citation type="submission" date="2025-08" db="UniProtKB">
        <authorList>
            <consortium name="Ensembl"/>
        </authorList>
    </citation>
    <scope>IDENTIFICATION</scope>
</reference>
<evidence type="ECO:0000313" key="7">
    <source>
        <dbReference type="Proteomes" id="UP000694421"/>
    </source>
</evidence>
<accession>A0A8D0E231</accession>
<evidence type="ECO:0000313" key="6">
    <source>
        <dbReference type="Ensembl" id="ENSSMRP00000024764.1"/>
    </source>
</evidence>
<protein>
    <recommendedName>
        <fullName evidence="8">Indoleamine 2,3-dioxygenase 2</fullName>
    </recommendedName>
</protein>
<keyword evidence="7" id="KW-1185">Reference proteome</keyword>
<evidence type="ECO:0000256" key="4">
    <source>
        <dbReference type="ARBA" id="ARBA00023079"/>
    </source>
</evidence>
<dbReference type="PANTHER" id="PTHR28657">
    <property type="entry name" value="INDOLEAMINE 2,3-DIOXYGENASE"/>
    <property type="match status" value="1"/>
</dbReference>
<name>A0A8D0E231_SALMN</name>
<dbReference type="Proteomes" id="UP000694421">
    <property type="component" value="Unplaced"/>
</dbReference>
<dbReference type="GeneTree" id="ENSGT01050000246142"/>
<organism evidence="6 7">
    <name type="scientific">Salvator merianae</name>
    <name type="common">Argentine black and white tegu</name>
    <name type="synonym">Tupinambis merianae</name>
    <dbReference type="NCBI Taxonomy" id="96440"/>
    <lineage>
        <taxon>Eukaryota</taxon>
        <taxon>Metazoa</taxon>
        <taxon>Chordata</taxon>
        <taxon>Craniata</taxon>
        <taxon>Vertebrata</taxon>
        <taxon>Euteleostomi</taxon>
        <taxon>Lepidosauria</taxon>
        <taxon>Squamata</taxon>
        <taxon>Bifurcata</taxon>
        <taxon>Unidentata</taxon>
        <taxon>Episquamata</taxon>
        <taxon>Laterata</taxon>
        <taxon>Teiioidea</taxon>
        <taxon>Teiidae</taxon>
        <taxon>Salvator</taxon>
    </lineage>
</organism>
<dbReference type="PANTHER" id="PTHR28657:SF4">
    <property type="entry name" value="INDOLEAMINE 2,3-DIOXYGENASE 2"/>
    <property type="match status" value="1"/>
</dbReference>
<dbReference type="AlphaFoldDB" id="A0A8D0E231"/>
<keyword evidence="4" id="KW-0823">Tryptophan catabolism</keyword>
<keyword evidence="3" id="KW-0408">Iron</keyword>
<dbReference type="GO" id="GO:0005737">
    <property type="term" value="C:cytoplasm"/>
    <property type="evidence" value="ECO:0007669"/>
    <property type="project" value="TreeGrafter"/>
</dbReference>
<dbReference type="InterPro" id="IPR000898">
    <property type="entry name" value="Indolamine_dOase"/>
</dbReference>
<dbReference type="GO" id="GO:0020037">
    <property type="term" value="F:heme binding"/>
    <property type="evidence" value="ECO:0007669"/>
    <property type="project" value="InterPro"/>
</dbReference>
<sequence length="168" mass="19074">MRSGTGQREGKARGEQDPLPWETSSFGGLAILPPSFQKELPPFYSPWMEIAHKLPYLTESHQLRSHVNKMPLLSSQYLQGHRELYLAHLVLSCITMGYVWQEGEKGTAKILPRNLAIPFGEISQALGLPPILVHMDLVLANWKKRNPYGVKTEWARKEKRPFTQGMPA</sequence>
<dbReference type="Pfam" id="PF01231">
    <property type="entry name" value="IDO"/>
    <property type="match status" value="1"/>
</dbReference>
<evidence type="ECO:0000256" key="1">
    <source>
        <dbReference type="ARBA" id="ARBA00007119"/>
    </source>
</evidence>
<dbReference type="SUPFAM" id="SSF140959">
    <property type="entry name" value="Indolic compounds 2,3-dioxygenase-like"/>
    <property type="match status" value="1"/>
</dbReference>
<evidence type="ECO:0008006" key="8">
    <source>
        <dbReference type="Google" id="ProtNLM"/>
    </source>
</evidence>
<dbReference type="GO" id="GO:0019441">
    <property type="term" value="P:L-tryptophan catabolic process to kynurenine"/>
    <property type="evidence" value="ECO:0007669"/>
    <property type="project" value="InterPro"/>
</dbReference>
<evidence type="ECO:0000256" key="3">
    <source>
        <dbReference type="ARBA" id="ARBA00023004"/>
    </source>
</evidence>
<dbReference type="GO" id="GO:0033754">
    <property type="term" value="F:indoleamine 2,3-dioxygenase activity"/>
    <property type="evidence" value="ECO:0007669"/>
    <property type="project" value="TreeGrafter"/>
</dbReference>
<keyword evidence="2" id="KW-0479">Metal-binding</keyword>
<comment type="similarity">
    <text evidence="1">Belongs to the indoleamine 2,3-dioxygenase family.</text>
</comment>
<dbReference type="InterPro" id="IPR037217">
    <property type="entry name" value="Trp/Indoleamine_2_3_dOase-like"/>
</dbReference>
<dbReference type="GO" id="GO:0046872">
    <property type="term" value="F:metal ion binding"/>
    <property type="evidence" value="ECO:0007669"/>
    <property type="project" value="UniProtKB-KW"/>
</dbReference>
<dbReference type="GO" id="GO:0034354">
    <property type="term" value="P:'de novo' NAD+ biosynthetic process from L-tryptophan"/>
    <property type="evidence" value="ECO:0007669"/>
    <property type="project" value="TreeGrafter"/>
</dbReference>
<dbReference type="Ensembl" id="ENSSMRT00000029000.1">
    <property type="protein sequence ID" value="ENSSMRP00000024764.1"/>
    <property type="gene ID" value="ENSSMRG00000019142.1"/>
</dbReference>
<evidence type="ECO:0000256" key="2">
    <source>
        <dbReference type="ARBA" id="ARBA00022723"/>
    </source>
</evidence>
<dbReference type="GO" id="GO:0004833">
    <property type="term" value="F:L-tryptophan 2,3-dioxygenase activity"/>
    <property type="evidence" value="ECO:0007669"/>
    <property type="project" value="TreeGrafter"/>
</dbReference>
<proteinExistence type="inferred from homology"/>
<evidence type="ECO:0000256" key="5">
    <source>
        <dbReference type="SAM" id="MobiDB-lite"/>
    </source>
</evidence>
<reference evidence="6" key="2">
    <citation type="submission" date="2025-09" db="UniProtKB">
        <authorList>
            <consortium name="Ensembl"/>
        </authorList>
    </citation>
    <scope>IDENTIFICATION</scope>
</reference>